<dbReference type="InterPro" id="IPR004151">
    <property type="entry name" value="7TM_GPCR_serpentine_rcpt_Sre"/>
</dbReference>
<accession>A0A0M3IM31</accession>
<proteinExistence type="inferred from homology"/>
<keyword evidence="3" id="KW-1185">Reference proteome</keyword>
<feature type="transmembrane region" description="Helical" evidence="2">
    <location>
        <begin position="56"/>
        <end position="83"/>
    </location>
</feature>
<feature type="transmembrane region" description="Helical" evidence="2">
    <location>
        <begin position="163"/>
        <end position="182"/>
    </location>
</feature>
<dbReference type="Pfam" id="PF03125">
    <property type="entry name" value="Sre"/>
    <property type="match status" value="1"/>
</dbReference>
<evidence type="ECO:0000313" key="4">
    <source>
        <dbReference type="WBParaSite" id="ALUE_0001980901-mRNA-1"/>
    </source>
</evidence>
<feature type="transmembrane region" description="Helical" evidence="2">
    <location>
        <begin position="20"/>
        <end position="44"/>
    </location>
</feature>
<evidence type="ECO:0000256" key="1">
    <source>
        <dbReference type="ARBA" id="ARBA00006803"/>
    </source>
</evidence>
<evidence type="ECO:0000313" key="3">
    <source>
        <dbReference type="Proteomes" id="UP000036681"/>
    </source>
</evidence>
<evidence type="ECO:0000256" key="2">
    <source>
        <dbReference type="SAM" id="Phobius"/>
    </source>
</evidence>
<dbReference type="Proteomes" id="UP000036681">
    <property type="component" value="Unplaced"/>
</dbReference>
<dbReference type="GO" id="GO:0007606">
    <property type="term" value="P:sensory perception of chemical stimulus"/>
    <property type="evidence" value="ECO:0007669"/>
    <property type="project" value="InterPro"/>
</dbReference>
<dbReference type="PANTHER" id="PTHR47518">
    <property type="entry name" value="SERPENTINE RECEPTOR CLASS EPSILON-13-RELATED"/>
    <property type="match status" value="1"/>
</dbReference>
<dbReference type="PANTHER" id="PTHR47518:SF11">
    <property type="entry name" value="SERPENTINE RECEPTOR, CLASS E (EPSILON)-RELATED"/>
    <property type="match status" value="1"/>
</dbReference>
<sequence>MNFFMNPIAFNDAIPRLVVGAVFALELFLIAIGIFFCLSAIIVLSRTSQLHINLTIIVCICAAQYLIGGTSRAFIVCKLWIAMRYDAVDLKTSNVISVFYTIRVAMIFIGSYSLPFIVVERIFATYMLNDYETRRRLWIPISLYCIISPLYTASVYFWFNGTIAEIIVVGVILLINTIASLVSV</sequence>
<feature type="transmembrane region" description="Helical" evidence="2">
    <location>
        <begin position="137"/>
        <end position="157"/>
    </location>
</feature>
<dbReference type="InterPro" id="IPR052854">
    <property type="entry name" value="Serpentine_rcpt_epsilon"/>
</dbReference>
<dbReference type="WBParaSite" id="ALUE_0001980901-mRNA-1">
    <property type="protein sequence ID" value="ALUE_0001980901-mRNA-1"/>
    <property type="gene ID" value="ALUE_0001980901"/>
</dbReference>
<organism evidence="3 4">
    <name type="scientific">Ascaris lumbricoides</name>
    <name type="common">Giant roundworm</name>
    <dbReference type="NCBI Taxonomy" id="6252"/>
    <lineage>
        <taxon>Eukaryota</taxon>
        <taxon>Metazoa</taxon>
        <taxon>Ecdysozoa</taxon>
        <taxon>Nematoda</taxon>
        <taxon>Chromadorea</taxon>
        <taxon>Rhabditida</taxon>
        <taxon>Spirurina</taxon>
        <taxon>Ascaridomorpha</taxon>
        <taxon>Ascaridoidea</taxon>
        <taxon>Ascarididae</taxon>
        <taxon>Ascaris</taxon>
    </lineage>
</organism>
<comment type="similarity">
    <text evidence="1">Belongs to the nematode receptor-like protein sre family.</text>
</comment>
<reference evidence="4" key="1">
    <citation type="submission" date="2017-02" db="UniProtKB">
        <authorList>
            <consortium name="WormBaseParasite"/>
        </authorList>
    </citation>
    <scope>IDENTIFICATION</scope>
</reference>
<keyword evidence="2" id="KW-1133">Transmembrane helix</keyword>
<dbReference type="AlphaFoldDB" id="A0A0M3IM31"/>
<dbReference type="GO" id="GO:0016020">
    <property type="term" value="C:membrane"/>
    <property type="evidence" value="ECO:0007669"/>
    <property type="project" value="InterPro"/>
</dbReference>
<protein>
    <submittedName>
        <fullName evidence="4">G protein-coupled receptor</fullName>
    </submittedName>
</protein>
<keyword evidence="2" id="KW-0812">Transmembrane</keyword>
<feature type="transmembrane region" description="Helical" evidence="2">
    <location>
        <begin position="95"/>
        <end position="117"/>
    </location>
</feature>
<name>A0A0M3IM31_ASCLU</name>
<keyword evidence="2" id="KW-0472">Membrane</keyword>